<dbReference type="RefSeq" id="WP_203922737.1">
    <property type="nucleotide sequence ID" value="NZ_BONZ01000078.1"/>
</dbReference>
<keyword evidence="7" id="KW-1185">Reference proteome</keyword>
<evidence type="ECO:0000256" key="4">
    <source>
        <dbReference type="SAM" id="MobiDB-lite"/>
    </source>
</evidence>
<sequence>MSRQQRDALDAMLRGAPYNPGETVDEQRAGFAARQTLPVPADVAVVDRTLGDRPALEIRVTGAASTGTLLFLHGGGYVLGSPRTHAGLTAELARRTGTTAVSLDYRLAPEHPFPAAVEDALAAYRALLDSGVRAENLVLAGDSAGGGLVIATLLSAREAGLPQPAGAAVFSPWVDLTLSGTSMRTKQGADPIFTVDRLSAYADQYLGDRDRSASPASPLFADLGGLPPLLVQVGSHELLLDDAVRLAACAGAGDVNVTLEVWAGVPHVFQTHFATLEEAVAALDRAGQFLSDHLGAAEP</sequence>
<feature type="active site" evidence="3">
    <location>
        <position position="143"/>
    </location>
</feature>
<feature type="domain" description="Alpha/beta hydrolase fold-3" evidence="5">
    <location>
        <begin position="69"/>
        <end position="270"/>
    </location>
</feature>
<dbReference type="SUPFAM" id="SSF53474">
    <property type="entry name" value="alpha/beta-Hydrolases"/>
    <property type="match status" value="1"/>
</dbReference>
<dbReference type="EMBL" id="BONZ01000078">
    <property type="protein sequence ID" value="GIH19269.1"/>
    <property type="molecule type" value="Genomic_DNA"/>
</dbReference>
<dbReference type="Proteomes" id="UP000642748">
    <property type="component" value="Unassembled WGS sequence"/>
</dbReference>
<dbReference type="PROSITE" id="PS01173">
    <property type="entry name" value="LIPASE_GDXG_HIS"/>
    <property type="match status" value="1"/>
</dbReference>
<dbReference type="PANTHER" id="PTHR48081">
    <property type="entry name" value="AB HYDROLASE SUPERFAMILY PROTEIN C4A8.06C"/>
    <property type="match status" value="1"/>
</dbReference>
<keyword evidence="2 6" id="KW-0378">Hydrolase</keyword>
<evidence type="ECO:0000313" key="7">
    <source>
        <dbReference type="Proteomes" id="UP000642748"/>
    </source>
</evidence>
<dbReference type="Gene3D" id="3.40.50.1820">
    <property type="entry name" value="alpha/beta hydrolase"/>
    <property type="match status" value="1"/>
</dbReference>
<evidence type="ECO:0000256" key="2">
    <source>
        <dbReference type="ARBA" id="ARBA00022801"/>
    </source>
</evidence>
<dbReference type="InterPro" id="IPR029058">
    <property type="entry name" value="AB_hydrolase_fold"/>
</dbReference>
<dbReference type="InterPro" id="IPR013094">
    <property type="entry name" value="AB_hydrolase_3"/>
</dbReference>
<dbReference type="AlphaFoldDB" id="A0A8J3VUV7"/>
<name>A0A8J3VUV7_9ACTN</name>
<comment type="caution">
    <text evidence="6">The sequence shown here is derived from an EMBL/GenBank/DDBJ whole genome shotgun (WGS) entry which is preliminary data.</text>
</comment>
<dbReference type="Pfam" id="PF07859">
    <property type="entry name" value="Abhydrolase_3"/>
    <property type="match status" value="1"/>
</dbReference>
<evidence type="ECO:0000259" key="5">
    <source>
        <dbReference type="Pfam" id="PF07859"/>
    </source>
</evidence>
<dbReference type="InterPro" id="IPR050300">
    <property type="entry name" value="GDXG_lipolytic_enzyme"/>
</dbReference>
<reference evidence="6" key="1">
    <citation type="submission" date="2021-01" db="EMBL/GenBank/DDBJ databases">
        <title>Whole genome shotgun sequence of Rugosimonospora africana NBRC 104875.</title>
        <authorList>
            <person name="Komaki H."/>
            <person name="Tamura T."/>
        </authorList>
    </citation>
    <scope>NUCLEOTIDE SEQUENCE</scope>
    <source>
        <strain evidence="6">NBRC 104875</strain>
    </source>
</reference>
<evidence type="ECO:0000256" key="3">
    <source>
        <dbReference type="PROSITE-ProRule" id="PRU10038"/>
    </source>
</evidence>
<dbReference type="PANTHER" id="PTHR48081:SF30">
    <property type="entry name" value="ACETYL-HYDROLASE LIPR-RELATED"/>
    <property type="match status" value="1"/>
</dbReference>
<dbReference type="InterPro" id="IPR033140">
    <property type="entry name" value="Lipase_GDXG_put_SER_AS"/>
</dbReference>
<dbReference type="PROSITE" id="PS01174">
    <property type="entry name" value="LIPASE_GDXG_SER"/>
    <property type="match status" value="1"/>
</dbReference>
<proteinExistence type="inferred from homology"/>
<dbReference type="InterPro" id="IPR002168">
    <property type="entry name" value="Lipase_GDXG_HIS_AS"/>
</dbReference>
<organism evidence="6 7">
    <name type="scientific">Rugosimonospora africana</name>
    <dbReference type="NCBI Taxonomy" id="556532"/>
    <lineage>
        <taxon>Bacteria</taxon>
        <taxon>Bacillati</taxon>
        <taxon>Actinomycetota</taxon>
        <taxon>Actinomycetes</taxon>
        <taxon>Micromonosporales</taxon>
        <taxon>Micromonosporaceae</taxon>
        <taxon>Rugosimonospora</taxon>
    </lineage>
</organism>
<protein>
    <submittedName>
        <fullName evidence="6">Alpha/beta hydrolase</fullName>
    </submittedName>
</protein>
<dbReference type="GO" id="GO:0004806">
    <property type="term" value="F:triacylglycerol lipase activity"/>
    <property type="evidence" value="ECO:0007669"/>
    <property type="project" value="TreeGrafter"/>
</dbReference>
<evidence type="ECO:0000256" key="1">
    <source>
        <dbReference type="ARBA" id="ARBA00010515"/>
    </source>
</evidence>
<evidence type="ECO:0000313" key="6">
    <source>
        <dbReference type="EMBL" id="GIH19269.1"/>
    </source>
</evidence>
<accession>A0A8J3VUV7</accession>
<feature type="region of interest" description="Disordered" evidence="4">
    <location>
        <begin position="1"/>
        <end position="20"/>
    </location>
</feature>
<comment type="similarity">
    <text evidence="1">Belongs to the 'GDXG' lipolytic enzyme family.</text>
</comment>
<gene>
    <name evidence="6" type="ORF">Raf01_74410</name>
</gene>